<sequence>TSNAKLASLGLHNTYAELAEAQLLNQLERLTKSPTGRNLLAKLGYDCFLRGSEDIEILNDQIRNKITETAIALAASASRGRDSVTIITDSQQACRNYAKGQIYKAAAAVLRKGTNLPKEMNARTRWLEVCISERVSAQGRKMSKN</sequence>
<evidence type="ECO:0000313" key="2">
    <source>
        <dbReference type="Proteomes" id="UP000805193"/>
    </source>
</evidence>
<accession>A0AC60NRX1</accession>
<dbReference type="EMBL" id="JABSTQ010011583">
    <property type="protein sequence ID" value="KAG0409881.1"/>
    <property type="molecule type" value="Genomic_DNA"/>
</dbReference>
<keyword evidence="2" id="KW-1185">Reference proteome</keyword>
<dbReference type="Proteomes" id="UP000805193">
    <property type="component" value="Unassembled WGS sequence"/>
</dbReference>
<comment type="caution">
    <text evidence="1">The sequence shown here is derived from an EMBL/GenBank/DDBJ whole genome shotgun (WGS) entry which is preliminary data.</text>
</comment>
<proteinExistence type="predicted"/>
<name>A0AC60NRX1_IXOPE</name>
<reference evidence="1 2" key="1">
    <citation type="journal article" date="2020" name="Cell">
        <title>Large-Scale Comparative Analyses of Tick Genomes Elucidate Their Genetic Diversity and Vector Capacities.</title>
        <authorList>
            <consortium name="Tick Genome and Microbiome Consortium (TIGMIC)"/>
            <person name="Jia N."/>
            <person name="Wang J."/>
            <person name="Shi W."/>
            <person name="Du L."/>
            <person name="Sun Y."/>
            <person name="Zhan W."/>
            <person name="Jiang J.F."/>
            <person name="Wang Q."/>
            <person name="Zhang B."/>
            <person name="Ji P."/>
            <person name="Bell-Sakyi L."/>
            <person name="Cui X.M."/>
            <person name="Yuan T.T."/>
            <person name="Jiang B.G."/>
            <person name="Yang W.F."/>
            <person name="Lam T.T."/>
            <person name="Chang Q.C."/>
            <person name="Ding S.J."/>
            <person name="Wang X.J."/>
            <person name="Zhu J.G."/>
            <person name="Ruan X.D."/>
            <person name="Zhao L."/>
            <person name="Wei J.T."/>
            <person name="Ye R.Z."/>
            <person name="Que T.C."/>
            <person name="Du C.H."/>
            <person name="Zhou Y.H."/>
            <person name="Cheng J.X."/>
            <person name="Dai P.F."/>
            <person name="Guo W.B."/>
            <person name="Han X.H."/>
            <person name="Huang E.J."/>
            <person name="Li L.F."/>
            <person name="Wei W."/>
            <person name="Gao Y.C."/>
            <person name="Liu J.Z."/>
            <person name="Shao H.Z."/>
            <person name="Wang X."/>
            <person name="Wang C.C."/>
            <person name="Yang T.C."/>
            <person name="Huo Q.B."/>
            <person name="Li W."/>
            <person name="Chen H.Y."/>
            <person name="Chen S.E."/>
            <person name="Zhou L.G."/>
            <person name="Ni X.B."/>
            <person name="Tian J.H."/>
            <person name="Sheng Y."/>
            <person name="Liu T."/>
            <person name="Pan Y.S."/>
            <person name="Xia L.Y."/>
            <person name="Li J."/>
            <person name="Zhao F."/>
            <person name="Cao W.C."/>
        </authorList>
    </citation>
    <scope>NUCLEOTIDE SEQUENCE [LARGE SCALE GENOMIC DNA]</scope>
    <source>
        <strain evidence="1">Iper-2018</strain>
    </source>
</reference>
<feature type="non-terminal residue" evidence="1">
    <location>
        <position position="145"/>
    </location>
</feature>
<feature type="non-terminal residue" evidence="1">
    <location>
        <position position="1"/>
    </location>
</feature>
<gene>
    <name evidence="1" type="ORF">HPB47_013025</name>
</gene>
<evidence type="ECO:0000313" key="1">
    <source>
        <dbReference type="EMBL" id="KAG0409881.1"/>
    </source>
</evidence>
<protein>
    <submittedName>
        <fullName evidence="1">Uncharacterized protein</fullName>
    </submittedName>
</protein>
<organism evidence="1 2">
    <name type="scientific">Ixodes persulcatus</name>
    <name type="common">Taiga tick</name>
    <dbReference type="NCBI Taxonomy" id="34615"/>
    <lineage>
        <taxon>Eukaryota</taxon>
        <taxon>Metazoa</taxon>
        <taxon>Ecdysozoa</taxon>
        <taxon>Arthropoda</taxon>
        <taxon>Chelicerata</taxon>
        <taxon>Arachnida</taxon>
        <taxon>Acari</taxon>
        <taxon>Parasitiformes</taxon>
        <taxon>Ixodida</taxon>
        <taxon>Ixodoidea</taxon>
        <taxon>Ixodidae</taxon>
        <taxon>Ixodinae</taxon>
        <taxon>Ixodes</taxon>
    </lineage>
</organism>